<gene>
    <name evidence="1" type="ORF">BCR38DRAFT_453398</name>
</gene>
<proteinExistence type="predicted"/>
<evidence type="ECO:0000313" key="1">
    <source>
        <dbReference type="EMBL" id="ORY54541.1"/>
    </source>
</evidence>
<dbReference type="EMBL" id="MCFJ01000033">
    <property type="protein sequence ID" value="ORY54541.1"/>
    <property type="molecule type" value="Genomic_DNA"/>
</dbReference>
<dbReference type="GeneID" id="63777805"/>
<organism evidence="1 2">
    <name type="scientific">Pseudomassariella vexata</name>
    <dbReference type="NCBI Taxonomy" id="1141098"/>
    <lineage>
        <taxon>Eukaryota</taxon>
        <taxon>Fungi</taxon>
        <taxon>Dikarya</taxon>
        <taxon>Ascomycota</taxon>
        <taxon>Pezizomycotina</taxon>
        <taxon>Sordariomycetes</taxon>
        <taxon>Xylariomycetidae</taxon>
        <taxon>Amphisphaeriales</taxon>
        <taxon>Pseudomassariaceae</taxon>
        <taxon>Pseudomassariella</taxon>
    </lineage>
</organism>
<keyword evidence="2" id="KW-1185">Reference proteome</keyword>
<reference evidence="1 2" key="1">
    <citation type="submission" date="2016-07" db="EMBL/GenBank/DDBJ databases">
        <title>Pervasive Adenine N6-methylation of Active Genes in Fungi.</title>
        <authorList>
            <consortium name="DOE Joint Genome Institute"/>
            <person name="Mondo S.J."/>
            <person name="Dannebaum R.O."/>
            <person name="Kuo R.C."/>
            <person name="Labutti K."/>
            <person name="Haridas S."/>
            <person name="Kuo A."/>
            <person name="Salamov A."/>
            <person name="Ahrendt S.R."/>
            <person name="Lipzen A."/>
            <person name="Sullivan W."/>
            <person name="Andreopoulos W.B."/>
            <person name="Clum A."/>
            <person name="Lindquist E."/>
            <person name="Daum C."/>
            <person name="Ramamoorthy G.K."/>
            <person name="Gryganskyi A."/>
            <person name="Culley D."/>
            <person name="Magnuson J.K."/>
            <person name="James T.Y."/>
            <person name="O'Malley M.A."/>
            <person name="Stajich J.E."/>
            <person name="Spatafora J.W."/>
            <person name="Visel A."/>
            <person name="Grigoriev I.V."/>
        </authorList>
    </citation>
    <scope>NUCLEOTIDE SEQUENCE [LARGE SCALE GENOMIC DNA]</scope>
    <source>
        <strain evidence="1 2">CBS 129021</strain>
    </source>
</reference>
<dbReference type="AlphaFoldDB" id="A0A1Y2D5I3"/>
<name>A0A1Y2D5I3_9PEZI</name>
<evidence type="ECO:0000313" key="2">
    <source>
        <dbReference type="Proteomes" id="UP000193689"/>
    </source>
</evidence>
<sequence>MHRGVKPYAAASVEAESILLLAALPEDNHDLPQTLSAGGPLVVSRRMSHPSLNSFVGMLRRPVRLELSQDLALLVRLCCGAVEQPAQALHAAENPPVGEFGTSRFCVLGHQSLFVIAPRRQELMVLNYSNYVNLFSWRNGGAVDATNQVLIDHNLRAG</sequence>
<dbReference type="Proteomes" id="UP000193689">
    <property type="component" value="Unassembled WGS sequence"/>
</dbReference>
<accession>A0A1Y2D5I3</accession>
<dbReference type="RefSeq" id="XP_040709229.1">
    <property type="nucleotide sequence ID" value="XM_040861593.1"/>
</dbReference>
<protein>
    <submittedName>
        <fullName evidence="1">Uncharacterized protein</fullName>
    </submittedName>
</protein>
<dbReference type="InParanoid" id="A0A1Y2D5I3"/>
<comment type="caution">
    <text evidence="1">The sequence shown here is derived from an EMBL/GenBank/DDBJ whole genome shotgun (WGS) entry which is preliminary data.</text>
</comment>